<gene>
    <name evidence="1" type="ORF">RRG08_001659</name>
</gene>
<evidence type="ECO:0000313" key="2">
    <source>
        <dbReference type="Proteomes" id="UP001283361"/>
    </source>
</evidence>
<organism evidence="1 2">
    <name type="scientific">Elysia crispata</name>
    <name type="common">lettuce slug</name>
    <dbReference type="NCBI Taxonomy" id="231223"/>
    <lineage>
        <taxon>Eukaryota</taxon>
        <taxon>Metazoa</taxon>
        <taxon>Spiralia</taxon>
        <taxon>Lophotrochozoa</taxon>
        <taxon>Mollusca</taxon>
        <taxon>Gastropoda</taxon>
        <taxon>Heterobranchia</taxon>
        <taxon>Euthyneura</taxon>
        <taxon>Panpulmonata</taxon>
        <taxon>Sacoglossa</taxon>
        <taxon>Placobranchoidea</taxon>
        <taxon>Plakobranchidae</taxon>
        <taxon>Elysia</taxon>
    </lineage>
</organism>
<keyword evidence="2" id="KW-1185">Reference proteome</keyword>
<sequence>MKRLVGLTNSPPRRPRTPRYQFGCGKETACRDSVRGLHRETVFSPCGCETGSDSRLFKVELHLGSTACNIW</sequence>
<dbReference type="Proteomes" id="UP001283361">
    <property type="component" value="Unassembled WGS sequence"/>
</dbReference>
<reference evidence="1" key="1">
    <citation type="journal article" date="2023" name="G3 (Bethesda)">
        <title>A reference genome for the long-term kleptoplast-retaining sea slug Elysia crispata morphotype clarki.</title>
        <authorList>
            <person name="Eastman K.E."/>
            <person name="Pendleton A.L."/>
            <person name="Shaikh M.A."/>
            <person name="Suttiyut T."/>
            <person name="Ogas R."/>
            <person name="Tomko P."/>
            <person name="Gavelis G."/>
            <person name="Widhalm J.R."/>
            <person name="Wisecaver J.H."/>
        </authorList>
    </citation>
    <scope>NUCLEOTIDE SEQUENCE</scope>
    <source>
        <strain evidence="1">ECLA1</strain>
    </source>
</reference>
<evidence type="ECO:0000313" key="1">
    <source>
        <dbReference type="EMBL" id="KAK3789269.1"/>
    </source>
</evidence>
<comment type="caution">
    <text evidence="1">The sequence shown here is derived from an EMBL/GenBank/DDBJ whole genome shotgun (WGS) entry which is preliminary data.</text>
</comment>
<accession>A0AAE1E008</accession>
<dbReference type="AlphaFoldDB" id="A0AAE1E008"/>
<name>A0AAE1E008_9GAST</name>
<dbReference type="EMBL" id="JAWDGP010001678">
    <property type="protein sequence ID" value="KAK3789269.1"/>
    <property type="molecule type" value="Genomic_DNA"/>
</dbReference>
<proteinExistence type="predicted"/>
<protein>
    <submittedName>
        <fullName evidence="1">Uncharacterized protein</fullName>
    </submittedName>
</protein>